<dbReference type="EMBL" id="CM004390">
    <property type="protein sequence ID" value="KAG8655284.1"/>
    <property type="molecule type" value="Genomic_DNA"/>
</dbReference>
<evidence type="ECO:0000313" key="1">
    <source>
        <dbReference type="EMBL" id="KAG8655284.1"/>
    </source>
</evidence>
<name>A0ACB7HTK3_MANES</name>
<sequence length="571" mass="65027">MSIFHVGSSFLSAVGMDADQDGYANFAESRETRYESATSGNGVGKQFVGEPEMGFQDQIREFLRGAAELSVQFAKGCRDIVVQSLGREDSFIVRNFGRNSYIGKKVGYGCERIHKKLKVFNEYLPEDKDPVHAWSVICIVSVLTFAVLSLSGEHDAPSTSIKKVFIHPPSAHRILLPDGRYMAYREQGVPTDRARFAMIAPHAFLSSRLAGIPGLKASLLEEFGVYLLTCDLPGFGESDPHPNRNLESSALDMLYLVNSRGVKDKFWVVGYSTGSLHAWAALKYIPDKLAGAVMFAPMVNPYDPLMTKDERRGIWEKWTRKRKFMYFLARRFPRLLSYFYHRSFLSGKHDKIDAWLSLSLGKRDKALIEDPIYEEFWQRDVEESIRQGNAKPFIEEAVLQVSNWGFSLADIKLEKKKPGKGFLNWLKFVLTGSEDEYTGFLGPIHIWQGMDDKVVPPLMTDFVHRVLPGAAVHKLPYEGHFTYFYFCDECHRQIFTTLFGTPQGPLNKNIEVDQTPYEDSVEVDQIEVDHPHEDNVTVQEADQKEEQIDQTPLAEDMQEQEETHTEEEDES</sequence>
<organism evidence="1 2">
    <name type="scientific">Manihot esculenta</name>
    <name type="common">Cassava</name>
    <name type="synonym">Jatropha manihot</name>
    <dbReference type="NCBI Taxonomy" id="3983"/>
    <lineage>
        <taxon>Eukaryota</taxon>
        <taxon>Viridiplantae</taxon>
        <taxon>Streptophyta</taxon>
        <taxon>Embryophyta</taxon>
        <taxon>Tracheophyta</taxon>
        <taxon>Spermatophyta</taxon>
        <taxon>Magnoliopsida</taxon>
        <taxon>eudicotyledons</taxon>
        <taxon>Gunneridae</taxon>
        <taxon>Pentapetalae</taxon>
        <taxon>rosids</taxon>
        <taxon>fabids</taxon>
        <taxon>Malpighiales</taxon>
        <taxon>Euphorbiaceae</taxon>
        <taxon>Crotonoideae</taxon>
        <taxon>Manihoteae</taxon>
        <taxon>Manihot</taxon>
    </lineage>
</organism>
<proteinExistence type="predicted"/>
<protein>
    <submittedName>
        <fullName evidence="1">Uncharacterized protein</fullName>
    </submittedName>
</protein>
<comment type="caution">
    <text evidence="1">The sequence shown here is derived from an EMBL/GenBank/DDBJ whole genome shotgun (WGS) entry which is preliminary data.</text>
</comment>
<accession>A0ACB7HTK3</accession>
<keyword evidence="2" id="KW-1185">Reference proteome</keyword>
<gene>
    <name evidence="1" type="ORF">MANES_04G025100v8</name>
</gene>
<evidence type="ECO:0000313" key="2">
    <source>
        <dbReference type="Proteomes" id="UP000091857"/>
    </source>
</evidence>
<dbReference type="Proteomes" id="UP000091857">
    <property type="component" value="Chromosome 4"/>
</dbReference>
<reference evidence="2" key="1">
    <citation type="journal article" date="2016" name="Nat. Biotechnol.">
        <title>Sequencing wild and cultivated cassava and related species reveals extensive interspecific hybridization and genetic diversity.</title>
        <authorList>
            <person name="Bredeson J.V."/>
            <person name="Lyons J.B."/>
            <person name="Prochnik S.E."/>
            <person name="Wu G.A."/>
            <person name="Ha C.M."/>
            <person name="Edsinger-Gonzales E."/>
            <person name="Grimwood J."/>
            <person name="Schmutz J."/>
            <person name="Rabbi I.Y."/>
            <person name="Egesi C."/>
            <person name="Nauluvula P."/>
            <person name="Lebot V."/>
            <person name="Ndunguru J."/>
            <person name="Mkamilo G."/>
            <person name="Bart R.S."/>
            <person name="Setter T.L."/>
            <person name="Gleadow R.M."/>
            <person name="Kulakow P."/>
            <person name="Ferguson M.E."/>
            <person name="Rounsley S."/>
            <person name="Rokhsar D.S."/>
        </authorList>
    </citation>
    <scope>NUCLEOTIDE SEQUENCE [LARGE SCALE GENOMIC DNA]</scope>
    <source>
        <strain evidence="2">cv. AM560-2</strain>
    </source>
</reference>